<proteinExistence type="predicted"/>
<reference evidence="1 2" key="1">
    <citation type="submission" date="2021-04" db="EMBL/GenBank/DDBJ databases">
        <title>Whole-genome sequencing of Saccharopolyspora endophytica KCTC 19397.</title>
        <authorList>
            <person name="Ay H."/>
            <person name="Saygin H."/>
            <person name="Sahin N."/>
        </authorList>
    </citation>
    <scope>NUCLEOTIDE SEQUENCE [LARGE SCALE GENOMIC DNA]</scope>
    <source>
        <strain evidence="1 2">KCTC 19397</strain>
    </source>
</reference>
<comment type="caution">
    <text evidence="1">The sequence shown here is derived from an EMBL/GenBank/DDBJ whole genome shotgun (WGS) entry which is preliminary data.</text>
</comment>
<organism evidence="1 2">
    <name type="scientific">Saccharopolyspora endophytica</name>
    <dbReference type="NCBI Taxonomy" id="543886"/>
    <lineage>
        <taxon>Bacteria</taxon>
        <taxon>Bacillati</taxon>
        <taxon>Actinomycetota</taxon>
        <taxon>Actinomycetes</taxon>
        <taxon>Pseudonocardiales</taxon>
        <taxon>Pseudonocardiaceae</taxon>
        <taxon>Saccharopolyspora</taxon>
    </lineage>
</organism>
<dbReference type="Proteomes" id="UP000674084">
    <property type="component" value="Unassembled WGS sequence"/>
</dbReference>
<protein>
    <submittedName>
        <fullName evidence="1">Uncharacterized protein</fullName>
    </submittedName>
</protein>
<keyword evidence="2" id="KW-1185">Reference proteome</keyword>
<sequence length="150" mass="16795">MIMFYRLRPDVPGILADETVLDTTVRPPRVEGALHYEIDNWFGDDLITSHPCFLVTEKMAAALAGSGLGAFEIRGAEVTYGEDAQERLERHGLTEFPEFRWLYVTGTAGQDDVGLTPRGRLVVSDAALEVLQQGNLDRCEIEQYDPDTHR</sequence>
<gene>
    <name evidence="1" type="ORF">KBO27_32560</name>
</gene>
<name>A0ABS5DRM7_9PSEU</name>
<evidence type="ECO:0000313" key="2">
    <source>
        <dbReference type="Proteomes" id="UP000674084"/>
    </source>
</evidence>
<evidence type="ECO:0000313" key="1">
    <source>
        <dbReference type="EMBL" id="MBQ0928702.1"/>
    </source>
</evidence>
<dbReference type="EMBL" id="JAGPXE010000024">
    <property type="protein sequence ID" value="MBQ0928702.1"/>
    <property type="molecule type" value="Genomic_DNA"/>
</dbReference>
<accession>A0ABS5DRM7</accession>